<dbReference type="SUPFAM" id="SSF51197">
    <property type="entry name" value="Clavaminate synthase-like"/>
    <property type="match status" value="1"/>
</dbReference>
<evidence type="ECO:0000313" key="1">
    <source>
        <dbReference type="EMBL" id="SVE42406.1"/>
    </source>
</evidence>
<accession>A0A383DD33</accession>
<organism evidence="1">
    <name type="scientific">marine metagenome</name>
    <dbReference type="NCBI Taxonomy" id="408172"/>
    <lineage>
        <taxon>unclassified sequences</taxon>
        <taxon>metagenomes</taxon>
        <taxon>ecological metagenomes</taxon>
    </lineage>
</organism>
<proteinExistence type="predicted"/>
<dbReference type="EMBL" id="UINC01216316">
    <property type="protein sequence ID" value="SVE42406.1"/>
    <property type="molecule type" value="Genomic_DNA"/>
</dbReference>
<gene>
    <name evidence="1" type="ORF">METZ01_LOCUS495260</name>
</gene>
<protein>
    <submittedName>
        <fullName evidence="1">Uncharacterized protein</fullName>
    </submittedName>
</protein>
<name>A0A383DD33_9ZZZZ</name>
<feature type="non-terminal residue" evidence="1">
    <location>
        <position position="35"/>
    </location>
</feature>
<reference evidence="1" key="1">
    <citation type="submission" date="2018-05" db="EMBL/GenBank/DDBJ databases">
        <authorList>
            <person name="Lanie J.A."/>
            <person name="Ng W.-L."/>
            <person name="Kazmierczak K.M."/>
            <person name="Andrzejewski T.M."/>
            <person name="Davidsen T.M."/>
            <person name="Wayne K.J."/>
            <person name="Tettelin H."/>
            <person name="Glass J.I."/>
            <person name="Rusch D."/>
            <person name="Podicherti R."/>
            <person name="Tsui H.-C.T."/>
            <person name="Winkler M.E."/>
        </authorList>
    </citation>
    <scope>NUCLEOTIDE SEQUENCE</scope>
</reference>
<dbReference type="AlphaFoldDB" id="A0A383DD33"/>
<sequence>MQNLLSKKEINQFKKDGAILIQGKFDLDWIEKLKT</sequence>